<dbReference type="Pfam" id="PF02223">
    <property type="entry name" value="Thymidylate_kin"/>
    <property type="match status" value="1"/>
</dbReference>
<proteinExistence type="predicted"/>
<dbReference type="InterPro" id="IPR027417">
    <property type="entry name" value="P-loop_NTPase"/>
</dbReference>
<comment type="caution">
    <text evidence="2">The sequence shown here is derived from an EMBL/GenBank/DDBJ whole genome shotgun (WGS) entry which is preliminary data.</text>
</comment>
<organism evidence="2 3">
    <name type="scientific">Candidatus Dojkabacteria bacterium HGW-Dojkabacteria-1</name>
    <dbReference type="NCBI Taxonomy" id="2013761"/>
    <lineage>
        <taxon>Bacteria</taxon>
        <taxon>Candidatus Dojkabacteria</taxon>
    </lineage>
</organism>
<name>A0A2N2F4G7_9BACT</name>
<sequence length="337" mass="37540">MSEIFSIDVEGGDQVGKGDAVGNIAKELASEGYDVCIVSFPCYATPVGNAVREVLKNDHLNHMGLDSQEALSSKMALFALNRLEVLNFLIQQKSDCVYVFDRGPFSNALTIAYAYAKGLSHINSESLVEEALSFDSFFRQKMLVDNCVIRLFNNASNWSKEREDGDLHESKDVQDISEGIYRVFGQRIGGNWVDIPSKDVNGWRSRVDICNESLAFIKERLRLAPKTDSKHPKHLSMGDMLTSLYSGSRIDVGSLYAFVDSIACNEKGRMYEYSDKIAQDVVSSVGTVEWYNGEIRGAVKNLVDQNPSILTLLENLYGEIFVAKFVKSLDYEEEGTG</sequence>
<evidence type="ECO:0000313" key="3">
    <source>
        <dbReference type="Proteomes" id="UP000233417"/>
    </source>
</evidence>
<reference evidence="2 3" key="1">
    <citation type="journal article" date="2017" name="ISME J.">
        <title>Potential for microbial H2 and metal transformations associated with novel bacteria and archaea in deep terrestrial subsurface sediments.</title>
        <authorList>
            <person name="Hernsdorf A.W."/>
            <person name="Amano Y."/>
            <person name="Miyakawa K."/>
            <person name="Ise K."/>
            <person name="Suzuki Y."/>
            <person name="Anantharaman K."/>
            <person name="Probst A."/>
            <person name="Burstein D."/>
            <person name="Thomas B.C."/>
            <person name="Banfield J.F."/>
        </authorList>
    </citation>
    <scope>NUCLEOTIDE SEQUENCE [LARGE SCALE GENOMIC DNA]</scope>
    <source>
        <strain evidence="2">HGW-Dojkabacteria-1</strain>
    </source>
</reference>
<dbReference type="Proteomes" id="UP000233417">
    <property type="component" value="Unassembled WGS sequence"/>
</dbReference>
<dbReference type="EMBL" id="PHAO01000001">
    <property type="protein sequence ID" value="PKN03104.1"/>
    <property type="molecule type" value="Genomic_DNA"/>
</dbReference>
<feature type="domain" description="Thymidylate kinase-like" evidence="1">
    <location>
        <begin position="9"/>
        <end position="118"/>
    </location>
</feature>
<dbReference type="SUPFAM" id="SSF52540">
    <property type="entry name" value="P-loop containing nucleoside triphosphate hydrolases"/>
    <property type="match status" value="1"/>
</dbReference>
<protein>
    <recommendedName>
        <fullName evidence="1">Thymidylate kinase-like domain-containing protein</fullName>
    </recommendedName>
</protein>
<evidence type="ECO:0000259" key="1">
    <source>
        <dbReference type="Pfam" id="PF02223"/>
    </source>
</evidence>
<evidence type="ECO:0000313" key="2">
    <source>
        <dbReference type="EMBL" id="PKN03104.1"/>
    </source>
</evidence>
<accession>A0A2N2F4G7</accession>
<dbReference type="AlphaFoldDB" id="A0A2N2F4G7"/>
<gene>
    <name evidence="2" type="ORF">CVU76_03755</name>
</gene>
<dbReference type="Gene3D" id="3.40.50.300">
    <property type="entry name" value="P-loop containing nucleotide triphosphate hydrolases"/>
    <property type="match status" value="1"/>
</dbReference>
<dbReference type="InterPro" id="IPR039430">
    <property type="entry name" value="Thymidylate_kin-like_dom"/>
</dbReference>